<proteinExistence type="predicted"/>
<dbReference type="AlphaFoldDB" id="A0A4C1XEL8"/>
<feature type="compositionally biased region" description="Basic and acidic residues" evidence="1">
    <location>
        <begin position="130"/>
        <end position="140"/>
    </location>
</feature>
<feature type="region of interest" description="Disordered" evidence="1">
    <location>
        <begin position="35"/>
        <end position="55"/>
    </location>
</feature>
<dbReference type="EMBL" id="BGZK01000838">
    <property type="protein sequence ID" value="GBP62326.1"/>
    <property type="molecule type" value="Genomic_DNA"/>
</dbReference>
<name>A0A4C1XEL8_EUMVA</name>
<dbReference type="Proteomes" id="UP000299102">
    <property type="component" value="Unassembled WGS sequence"/>
</dbReference>
<organism evidence="2 3">
    <name type="scientific">Eumeta variegata</name>
    <name type="common">Bagworm moth</name>
    <name type="synonym">Eumeta japonica</name>
    <dbReference type="NCBI Taxonomy" id="151549"/>
    <lineage>
        <taxon>Eukaryota</taxon>
        <taxon>Metazoa</taxon>
        <taxon>Ecdysozoa</taxon>
        <taxon>Arthropoda</taxon>
        <taxon>Hexapoda</taxon>
        <taxon>Insecta</taxon>
        <taxon>Pterygota</taxon>
        <taxon>Neoptera</taxon>
        <taxon>Endopterygota</taxon>
        <taxon>Lepidoptera</taxon>
        <taxon>Glossata</taxon>
        <taxon>Ditrysia</taxon>
        <taxon>Tineoidea</taxon>
        <taxon>Psychidae</taxon>
        <taxon>Oiketicinae</taxon>
        <taxon>Eumeta</taxon>
    </lineage>
</organism>
<feature type="compositionally biased region" description="Basic and acidic residues" evidence="1">
    <location>
        <begin position="45"/>
        <end position="55"/>
    </location>
</feature>
<gene>
    <name evidence="2" type="ORF">EVAR_48499_1</name>
</gene>
<comment type="caution">
    <text evidence="2">The sequence shown here is derived from an EMBL/GenBank/DDBJ whole genome shotgun (WGS) entry which is preliminary data.</text>
</comment>
<protein>
    <submittedName>
        <fullName evidence="2">Uncharacterized protein</fullName>
    </submittedName>
</protein>
<evidence type="ECO:0000313" key="3">
    <source>
        <dbReference type="Proteomes" id="UP000299102"/>
    </source>
</evidence>
<sequence length="290" mass="32420">MQLIRPATMRARSDSETPSRLVARLRVKSRLDCAYPQHPHRQRSPHTDQCDSTHRTSPVDKFKIMLILDKGPKNMTFIKNQHDLELVDWTRRRVAIDHAHFEHAVDTRLWTTPTLLMAFTLLMITISPESRSRSGSDRPEGQTATSALPDPTHNRSYQESLRNSIRTFAARGPHAAPPLNSSAVATPALAPTYSSLLLAMRLSFPKNIHSVVHESHAVVYLAAAPKWASSTRETPTEYRRELTVSADVLLSVSENFDGPSPSINSSSMCYAIPNQEAGNALMTIVDYERS</sequence>
<evidence type="ECO:0000256" key="1">
    <source>
        <dbReference type="SAM" id="MobiDB-lite"/>
    </source>
</evidence>
<feature type="region of interest" description="Disordered" evidence="1">
    <location>
        <begin position="130"/>
        <end position="156"/>
    </location>
</feature>
<keyword evidence="3" id="KW-1185">Reference proteome</keyword>
<evidence type="ECO:0000313" key="2">
    <source>
        <dbReference type="EMBL" id="GBP62326.1"/>
    </source>
</evidence>
<accession>A0A4C1XEL8</accession>
<reference evidence="2 3" key="1">
    <citation type="journal article" date="2019" name="Commun. Biol.">
        <title>The bagworm genome reveals a unique fibroin gene that provides high tensile strength.</title>
        <authorList>
            <person name="Kono N."/>
            <person name="Nakamura H."/>
            <person name="Ohtoshi R."/>
            <person name="Tomita M."/>
            <person name="Numata K."/>
            <person name="Arakawa K."/>
        </authorList>
    </citation>
    <scope>NUCLEOTIDE SEQUENCE [LARGE SCALE GENOMIC DNA]</scope>
</reference>